<protein>
    <submittedName>
        <fullName evidence="13">Protein toll</fullName>
    </submittedName>
</protein>
<dbReference type="Pfam" id="PF13855">
    <property type="entry name" value="LRR_8"/>
    <property type="match status" value="2"/>
</dbReference>
<evidence type="ECO:0000256" key="3">
    <source>
        <dbReference type="ARBA" id="ARBA00022614"/>
    </source>
</evidence>
<keyword evidence="3" id="KW-0433">Leucine-rich repeat</keyword>
<keyword evidence="10" id="KW-0325">Glycoprotein</keyword>
<dbReference type="PROSITE" id="PS50104">
    <property type="entry name" value="TIR"/>
    <property type="match status" value="1"/>
</dbReference>
<sequence>SFPGSLKRLYLNNNPLDDMEADTFNGMEELEELRLDNTRMTQLPKFENLPKLVDLWISRAIRSKQIPDPNGPGEITTTLPPEYLYMPDNRLELRNLPSLQNLHLALNHFTELPVFDGNLTALSMIDLRRNDLKEIDGGAFSGVPNLKILKLSLNKIRKMAPLKLSSLVDLDLSNNKLYELANEFIYLSNVKRLNLAHNMITNVAYKTFEQLTFLEELDLSHNNVTFSSNPSPYSGVEIPEEYNFFGVSNQSPVHSNFNLRKLILKNNKIEKLYSDWSLVFTRINEIDLSYNSLKSITATELNFISPNLTLNLENNEISIVDMQYASLILADDNSSSPKEIRVLLGGNPLNCDCHAYGLKTFTSESYDLRIKNISCVSPPELQGKKLVDVPETSLLCDMEMNTTGCPDPCTCQQRPADQTILVNCSGRHLTDEEVPKLTFNKQFSKWMVQLDLSYNNISDFNNTAYVKEFLNKTKHIDLTGNRLTSTLFLERVGDHQTTTFAIAENPFPCNNCQGFQFPWRAYPTKISDLTNVTCQKLTGDDSSHKTYDTLYVTQIKDIGEFCTNPSLSALVVPLVIAVIFLSCLCIALFVTIRYGWAIKAYLYSKGLSWCLFWERDLDEEDDGNEKMYDAFVSYSHKDEEWVIDELVNRLEGNEGFKLCLHFRDWTPGDWIPDQIVRSVDKSRRTIVVLSKNFVESVWSRLEFKAAHAQALKERSNRVILIMLGEDLKESDVQDDDLKMYMKMNTFMKWNDPLFWHRLKYALPHKKPTPPDANRQDVMRKMEQRELAIQLDKLRAKLEQNV</sequence>
<evidence type="ECO:0000256" key="5">
    <source>
        <dbReference type="ARBA" id="ARBA00022729"/>
    </source>
</evidence>
<dbReference type="InterPro" id="IPR032675">
    <property type="entry name" value="LRR_dom_sf"/>
</dbReference>
<dbReference type="PANTHER" id="PTHR24365">
    <property type="entry name" value="TOLL-LIKE RECEPTOR"/>
    <property type="match status" value="1"/>
</dbReference>
<evidence type="ECO:0000256" key="7">
    <source>
        <dbReference type="ARBA" id="ARBA00022989"/>
    </source>
</evidence>
<evidence type="ECO:0000256" key="1">
    <source>
        <dbReference type="ARBA" id="ARBA00004167"/>
    </source>
</evidence>
<evidence type="ECO:0000256" key="4">
    <source>
        <dbReference type="ARBA" id="ARBA00022692"/>
    </source>
</evidence>
<keyword evidence="6" id="KW-0677">Repeat</keyword>
<dbReference type="SUPFAM" id="SSF52058">
    <property type="entry name" value="L domain-like"/>
    <property type="match status" value="2"/>
</dbReference>
<dbReference type="AlphaFoldDB" id="A0A1D2NEM8"/>
<dbReference type="PANTHER" id="PTHR24365:SF541">
    <property type="entry name" value="PROTEIN TOLL-RELATED"/>
    <property type="match status" value="1"/>
</dbReference>
<dbReference type="SUPFAM" id="SSF52200">
    <property type="entry name" value="Toll/Interleukin receptor TIR domain"/>
    <property type="match status" value="1"/>
</dbReference>
<dbReference type="InterPro" id="IPR003591">
    <property type="entry name" value="Leu-rich_rpt_typical-subtyp"/>
</dbReference>
<dbReference type="FunFam" id="3.40.50.10140:FF:000026">
    <property type="entry name" value="Toll-like receptor 2"/>
    <property type="match status" value="1"/>
</dbReference>
<reference evidence="13 14" key="1">
    <citation type="journal article" date="2016" name="Genome Biol. Evol.">
        <title>Gene Family Evolution Reflects Adaptation to Soil Environmental Stressors in the Genome of the Collembolan Orchesella cincta.</title>
        <authorList>
            <person name="Faddeeva-Vakhrusheva A."/>
            <person name="Derks M.F."/>
            <person name="Anvar S.Y."/>
            <person name="Agamennone V."/>
            <person name="Suring W."/>
            <person name="Smit S."/>
            <person name="van Straalen N.M."/>
            <person name="Roelofs D."/>
        </authorList>
    </citation>
    <scope>NUCLEOTIDE SEQUENCE [LARGE SCALE GENOMIC DNA]</scope>
    <source>
        <tissue evidence="13">Mixed pool</tissue>
    </source>
</reference>
<dbReference type="GO" id="GO:0005886">
    <property type="term" value="C:plasma membrane"/>
    <property type="evidence" value="ECO:0007669"/>
    <property type="project" value="TreeGrafter"/>
</dbReference>
<dbReference type="SMART" id="SM00369">
    <property type="entry name" value="LRR_TYP"/>
    <property type="match status" value="7"/>
</dbReference>
<keyword evidence="5" id="KW-0732">Signal</keyword>
<evidence type="ECO:0000259" key="12">
    <source>
        <dbReference type="PROSITE" id="PS50104"/>
    </source>
</evidence>
<keyword evidence="4 11" id="KW-0812">Transmembrane</keyword>
<evidence type="ECO:0000256" key="6">
    <source>
        <dbReference type="ARBA" id="ARBA00022737"/>
    </source>
</evidence>
<dbReference type="InterPro" id="IPR001611">
    <property type="entry name" value="Leu-rich_rpt"/>
</dbReference>
<dbReference type="STRING" id="48709.A0A1D2NEM8"/>
<evidence type="ECO:0000256" key="9">
    <source>
        <dbReference type="ARBA" id="ARBA00023170"/>
    </source>
</evidence>
<dbReference type="Gene3D" id="3.40.50.10140">
    <property type="entry name" value="Toll/interleukin-1 receptor homology (TIR) domain"/>
    <property type="match status" value="1"/>
</dbReference>
<evidence type="ECO:0000256" key="2">
    <source>
        <dbReference type="ARBA" id="ARBA00009634"/>
    </source>
</evidence>
<feature type="domain" description="TIR" evidence="12">
    <location>
        <begin position="626"/>
        <end position="762"/>
    </location>
</feature>
<dbReference type="OrthoDB" id="1421090at2759"/>
<dbReference type="GO" id="GO:0007165">
    <property type="term" value="P:signal transduction"/>
    <property type="evidence" value="ECO:0007669"/>
    <property type="project" value="InterPro"/>
</dbReference>
<keyword evidence="8 11" id="KW-0472">Membrane</keyword>
<dbReference type="Pfam" id="PF01582">
    <property type="entry name" value="TIR"/>
    <property type="match status" value="1"/>
</dbReference>
<dbReference type="Proteomes" id="UP000094527">
    <property type="component" value="Unassembled WGS sequence"/>
</dbReference>
<proteinExistence type="inferred from homology"/>
<dbReference type="PROSITE" id="PS51450">
    <property type="entry name" value="LRR"/>
    <property type="match status" value="2"/>
</dbReference>
<evidence type="ECO:0000313" key="14">
    <source>
        <dbReference type="Proteomes" id="UP000094527"/>
    </source>
</evidence>
<gene>
    <name evidence="13" type="ORF">Ocin01_03002</name>
</gene>
<accession>A0A1D2NEM8</accession>
<comment type="similarity">
    <text evidence="2">Belongs to the Toll-like receptor family.</text>
</comment>
<keyword evidence="14" id="KW-1185">Reference proteome</keyword>
<feature type="transmembrane region" description="Helical" evidence="11">
    <location>
        <begin position="570"/>
        <end position="596"/>
    </location>
</feature>
<evidence type="ECO:0000256" key="10">
    <source>
        <dbReference type="ARBA" id="ARBA00023180"/>
    </source>
</evidence>
<evidence type="ECO:0000256" key="8">
    <source>
        <dbReference type="ARBA" id="ARBA00023136"/>
    </source>
</evidence>
<dbReference type="SMART" id="SM00255">
    <property type="entry name" value="TIR"/>
    <property type="match status" value="1"/>
</dbReference>
<keyword evidence="9" id="KW-0675">Receptor</keyword>
<dbReference type="InterPro" id="IPR035897">
    <property type="entry name" value="Toll_tir_struct_dom_sf"/>
</dbReference>
<dbReference type="Gene3D" id="3.80.10.10">
    <property type="entry name" value="Ribonuclease Inhibitor"/>
    <property type="match status" value="4"/>
</dbReference>
<dbReference type="OMA" id="RVVWQMS"/>
<dbReference type="InterPro" id="IPR000157">
    <property type="entry name" value="TIR_dom"/>
</dbReference>
<organism evidence="13 14">
    <name type="scientific">Orchesella cincta</name>
    <name type="common">Springtail</name>
    <name type="synonym">Podura cincta</name>
    <dbReference type="NCBI Taxonomy" id="48709"/>
    <lineage>
        <taxon>Eukaryota</taxon>
        <taxon>Metazoa</taxon>
        <taxon>Ecdysozoa</taxon>
        <taxon>Arthropoda</taxon>
        <taxon>Hexapoda</taxon>
        <taxon>Collembola</taxon>
        <taxon>Entomobryomorpha</taxon>
        <taxon>Entomobryoidea</taxon>
        <taxon>Orchesellidae</taxon>
        <taxon>Orchesellinae</taxon>
        <taxon>Orchesella</taxon>
    </lineage>
</organism>
<comment type="caution">
    <text evidence="13">The sequence shown here is derived from an EMBL/GenBank/DDBJ whole genome shotgun (WGS) entry which is preliminary data.</text>
</comment>
<evidence type="ECO:0000313" key="13">
    <source>
        <dbReference type="EMBL" id="ODN03699.1"/>
    </source>
</evidence>
<dbReference type="GO" id="GO:0038023">
    <property type="term" value="F:signaling receptor activity"/>
    <property type="evidence" value="ECO:0007669"/>
    <property type="project" value="TreeGrafter"/>
</dbReference>
<comment type="subcellular location">
    <subcellularLocation>
        <location evidence="1">Membrane</location>
        <topology evidence="1">Single-pass membrane protein</topology>
    </subcellularLocation>
</comment>
<feature type="non-terminal residue" evidence="13">
    <location>
        <position position="1"/>
    </location>
</feature>
<dbReference type="EMBL" id="LJIJ01000066">
    <property type="protein sequence ID" value="ODN03699.1"/>
    <property type="molecule type" value="Genomic_DNA"/>
</dbReference>
<keyword evidence="7 11" id="KW-1133">Transmembrane helix</keyword>
<name>A0A1D2NEM8_ORCCI</name>
<evidence type="ECO:0000256" key="11">
    <source>
        <dbReference type="SAM" id="Phobius"/>
    </source>
</evidence>